<keyword evidence="3" id="KW-0964">Secreted</keyword>
<dbReference type="GO" id="GO:0005179">
    <property type="term" value="F:hormone activity"/>
    <property type="evidence" value="ECO:0007669"/>
    <property type="project" value="UniProtKB-KW"/>
</dbReference>
<comment type="similarity">
    <text evidence="2">Belongs to the plant rapid alkalinization factor (RALF) family.</text>
</comment>
<keyword evidence="4" id="KW-0372">Hormone</keyword>
<evidence type="ECO:0000256" key="3">
    <source>
        <dbReference type="ARBA" id="ARBA00022525"/>
    </source>
</evidence>
<sequence length="123" mass="14005">MIPIIIILCFLVLENLCKCSSILDLETAKSDAVDSLLKRVCSRQMSECPSMATNEEMISESNRRMLAMQKRYISYATLRRDLVPCTYPGASYYNCRVGGEVNHYNRGCEIITRCARQITDIHS</sequence>
<evidence type="ECO:0000256" key="2">
    <source>
        <dbReference type="ARBA" id="ARBA00009178"/>
    </source>
</evidence>
<dbReference type="GO" id="GO:0019722">
    <property type="term" value="P:calcium-mediated signaling"/>
    <property type="evidence" value="ECO:0007669"/>
    <property type="project" value="TreeGrafter"/>
</dbReference>
<dbReference type="Pfam" id="PF05498">
    <property type="entry name" value="RALF"/>
    <property type="match status" value="1"/>
</dbReference>
<keyword evidence="5 7" id="KW-0732">Signal</keyword>
<dbReference type="AlphaFoldDB" id="A0AAV3NM43"/>
<name>A0AAV3NM43_LITER</name>
<reference evidence="8 9" key="1">
    <citation type="submission" date="2024-01" db="EMBL/GenBank/DDBJ databases">
        <title>The complete chloroplast genome sequence of Lithospermum erythrorhizon: insights into the phylogenetic relationship among Boraginaceae species and the maternal lineages of purple gromwells.</title>
        <authorList>
            <person name="Okada T."/>
            <person name="Watanabe K."/>
        </authorList>
    </citation>
    <scope>NUCLEOTIDE SEQUENCE [LARGE SCALE GENOMIC DNA]</scope>
</reference>
<accession>A0AAV3NM43</accession>
<evidence type="ECO:0000313" key="9">
    <source>
        <dbReference type="Proteomes" id="UP001454036"/>
    </source>
</evidence>
<dbReference type="PANTHER" id="PTHR33136">
    <property type="entry name" value="RAPID ALKALINIZATION FACTOR-LIKE"/>
    <property type="match status" value="1"/>
</dbReference>
<dbReference type="GO" id="GO:0009506">
    <property type="term" value="C:plasmodesma"/>
    <property type="evidence" value="ECO:0007669"/>
    <property type="project" value="TreeGrafter"/>
</dbReference>
<dbReference type="GO" id="GO:0005576">
    <property type="term" value="C:extracellular region"/>
    <property type="evidence" value="ECO:0007669"/>
    <property type="project" value="UniProtKB-SubCell"/>
</dbReference>
<keyword evidence="9" id="KW-1185">Reference proteome</keyword>
<protein>
    <recommendedName>
        <fullName evidence="10">Protein RALF-like 24</fullName>
    </recommendedName>
</protein>
<feature type="chain" id="PRO_5043360249" description="Protein RALF-like 24" evidence="7">
    <location>
        <begin position="20"/>
        <end position="123"/>
    </location>
</feature>
<comment type="subcellular location">
    <subcellularLocation>
        <location evidence="1">Secreted</location>
    </subcellularLocation>
</comment>
<evidence type="ECO:0000313" key="8">
    <source>
        <dbReference type="EMBL" id="GAA0140063.1"/>
    </source>
</evidence>
<organism evidence="8 9">
    <name type="scientific">Lithospermum erythrorhizon</name>
    <name type="common">Purple gromwell</name>
    <name type="synonym">Lithospermum officinale var. erythrorhizon</name>
    <dbReference type="NCBI Taxonomy" id="34254"/>
    <lineage>
        <taxon>Eukaryota</taxon>
        <taxon>Viridiplantae</taxon>
        <taxon>Streptophyta</taxon>
        <taxon>Embryophyta</taxon>
        <taxon>Tracheophyta</taxon>
        <taxon>Spermatophyta</taxon>
        <taxon>Magnoliopsida</taxon>
        <taxon>eudicotyledons</taxon>
        <taxon>Gunneridae</taxon>
        <taxon>Pentapetalae</taxon>
        <taxon>asterids</taxon>
        <taxon>lamiids</taxon>
        <taxon>Boraginales</taxon>
        <taxon>Boraginaceae</taxon>
        <taxon>Boraginoideae</taxon>
        <taxon>Lithospermeae</taxon>
        <taxon>Lithospermum</taxon>
    </lineage>
</organism>
<evidence type="ECO:0000256" key="5">
    <source>
        <dbReference type="ARBA" id="ARBA00022729"/>
    </source>
</evidence>
<evidence type="ECO:0000256" key="6">
    <source>
        <dbReference type="ARBA" id="ARBA00023157"/>
    </source>
</evidence>
<evidence type="ECO:0000256" key="4">
    <source>
        <dbReference type="ARBA" id="ARBA00022702"/>
    </source>
</evidence>
<proteinExistence type="inferred from homology"/>
<keyword evidence="6" id="KW-1015">Disulfide bond</keyword>
<dbReference type="InterPro" id="IPR008801">
    <property type="entry name" value="RALF"/>
</dbReference>
<dbReference type="PANTHER" id="PTHR33136:SF36">
    <property type="entry name" value="PROTEIN RALF-LIKE 31"/>
    <property type="match status" value="1"/>
</dbReference>
<evidence type="ECO:0008006" key="10">
    <source>
        <dbReference type="Google" id="ProtNLM"/>
    </source>
</evidence>
<comment type="caution">
    <text evidence="8">The sequence shown here is derived from an EMBL/GenBank/DDBJ whole genome shotgun (WGS) entry which is preliminary data.</text>
</comment>
<dbReference type="EMBL" id="BAABME010000144">
    <property type="protein sequence ID" value="GAA0140063.1"/>
    <property type="molecule type" value="Genomic_DNA"/>
</dbReference>
<dbReference type="Proteomes" id="UP001454036">
    <property type="component" value="Unassembled WGS sequence"/>
</dbReference>
<feature type="signal peptide" evidence="7">
    <location>
        <begin position="1"/>
        <end position="19"/>
    </location>
</feature>
<evidence type="ECO:0000256" key="1">
    <source>
        <dbReference type="ARBA" id="ARBA00004613"/>
    </source>
</evidence>
<evidence type="ECO:0000256" key="7">
    <source>
        <dbReference type="SAM" id="SignalP"/>
    </source>
</evidence>
<gene>
    <name evidence="8" type="ORF">LIER_01487</name>
</gene>